<dbReference type="GO" id="GO:0001727">
    <property type="term" value="F:lipid kinase activity"/>
    <property type="evidence" value="ECO:0007669"/>
    <property type="project" value="TreeGrafter"/>
</dbReference>
<dbReference type="PANTHER" id="PTHR12358">
    <property type="entry name" value="SPHINGOSINE KINASE"/>
    <property type="match status" value="1"/>
</dbReference>
<dbReference type="EMBL" id="LT550042">
    <property type="protein sequence ID" value="SAL94889.1"/>
    <property type="molecule type" value="Genomic_DNA"/>
</dbReference>
<dbReference type="PROSITE" id="PS50146">
    <property type="entry name" value="DAGK"/>
    <property type="match status" value="1"/>
</dbReference>
<dbReference type="Gene3D" id="3.40.50.10330">
    <property type="entry name" value="Probable inorganic polyphosphate/atp-NAD kinase, domain 1"/>
    <property type="match status" value="1"/>
</dbReference>
<dbReference type="GO" id="GO:0016020">
    <property type="term" value="C:membrane"/>
    <property type="evidence" value="ECO:0007669"/>
    <property type="project" value="TreeGrafter"/>
</dbReference>
<proteinExistence type="predicted"/>
<name>A0A163KN35_ABSGL</name>
<dbReference type="InterPro" id="IPR050187">
    <property type="entry name" value="Lipid_Phosphate_FormReg"/>
</dbReference>
<dbReference type="GO" id="GO:0046512">
    <property type="term" value="P:sphingosine biosynthetic process"/>
    <property type="evidence" value="ECO:0007669"/>
    <property type="project" value="TreeGrafter"/>
</dbReference>
<dbReference type="PANTHER" id="PTHR12358:SF108">
    <property type="entry name" value="DAGKC DOMAIN-CONTAINING PROTEIN"/>
    <property type="match status" value="1"/>
</dbReference>
<dbReference type="OrthoDB" id="336240at2759"/>
<dbReference type="STRING" id="4829.A0A163KN35"/>
<sequence>MTTTIPVTYLDQNGTLVIESRCIQVTGPTFTTTYPFEVIYGIHPSPSLSTLTIQVYLSTASLATFEDNDEQKPPMVTNGQHSLVFKVESWTDELTTTVESLRTLVFPQANKQKRQVYVFLNPTSGNQRAKQSWTECVQPMLASAGFISTDPTTTVVVETMANRVRQQATELGQLILTKQQDEEALVLCLGGDGTLHDLMNGLLDSLPADTDAATAFGGIFRLGVIPAGSGNAFALSLNLHPNDIGHAALRVIHGQARSFHLLDIDVGTVNNNNDDDATDWVDHVVMAPSPKQRRVFVVVSWGFHAQILSKSRYLRYVMGNKRFSLVAMALLFFLHHYKGDVAMKQVRHYDRHTQAFDQEDTQVVHLSSSANGAGFTYFLATKQASLEPGFNITPFASPFDLGMDVLCMRNATADQLKTVAGLAFQGGKHVDHPAVDYYKTQELYLRVHEATDICLDGELLPVNAMDVVRVRAIQDPIKKNAFTVLV</sequence>
<dbReference type="InParanoid" id="A0A163KN35"/>
<dbReference type="InterPro" id="IPR016064">
    <property type="entry name" value="NAD/diacylglycerol_kinase_sf"/>
</dbReference>
<evidence type="ECO:0000313" key="2">
    <source>
        <dbReference type="EMBL" id="SAL94889.1"/>
    </source>
</evidence>
<dbReference type="Proteomes" id="UP000078561">
    <property type="component" value="Unassembled WGS sequence"/>
</dbReference>
<reference evidence="2" key="1">
    <citation type="submission" date="2016-04" db="EMBL/GenBank/DDBJ databases">
        <authorList>
            <person name="Evans L.H."/>
            <person name="Alamgir A."/>
            <person name="Owens N."/>
            <person name="Weber N.D."/>
            <person name="Virtaneva K."/>
            <person name="Barbian K."/>
            <person name="Babar A."/>
            <person name="Rosenke K."/>
        </authorList>
    </citation>
    <scope>NUCLEOTIDE SEQUENCE [LARGE SCALE GENOMIC DNA]</scope>
    <source>
        <strain evidence="2">CBS 101.48</strain>
    </source>
</reference>
<dbReference type="Gene3D" id="2.60.200.40">
    <property type="match status" value="1"/>
</dbReference>
<evidence type="ECO:0000259" key="1">
    <source>
        <dbReference type="PROSITE" id="PS50146"/>
    </source>
</evidence>
<keyword evidence="3" id="KW-1185">Reference proteome</keyword>
<dbReference type="SUPFAM" id="SSF111331">
    <property type="entry name" value="NAD kinase/diacylglycerol kinase-like"/>
    <property type="match status" value="1"/>
</dbReference>
<evidence type="ECO:0000313" key="3">
    <source>
        <dbReference type="Proteomes" id="UP000078561"/>
    </source>
</evidence>
<dbReference type="AlphaFoldDB" id="A0A163KN35"/>
<dbReference type="Pfam" id="PF00781">
    <property type="entry name" value="DAGK_cat"/>
    <property type="match status" value="1"/>
</dbReference>
<dbReference type="InterPro" id="IPR001206">
    <property type="entry name" value="Diacylglycerol_kinase_cat_dom"/>
</dbReference>
<organism evidence="2">
    <name type="scientific">Absidia glauca</name>
    <name type="common">Pin mould</name>
    <dbReference type="NCBI Taxonomy" id="4829"/>
    <lineage>
        <taxon>Eukaryota</taxon>
        <taxon>Fungi</taxon>
        <taxon>Fungi incertae sedis</taxon>
        <taxon>Mucoromycota</taxon>
        <taxon>Mucoromycotina</taxon>
        <taxon>Mucoromycetes</taxon>
        <taxon>Mucorales</taxon>
        <taxon>Cunninghamellaceae</taxon>
        <taxon>Absidia</taxon>
    </lineage>
</organism>
<protein>
    <recommendedName>
        <fullName evidence="1">DAGKc domain-containing protein</fullName>
    </recommendedName>
</protein>
<feature type="domain" description="DAGKc" evidence="1">
    <location>
        <begin position="111"/>
        <end position="273"/>
    </location>
</feature>
<accession>A0A163KN35</accession>
<gene>
    <name evidence="2" type="primary">ABSGL_00181.1 scaffold 349</name>
</gene>
<dbReference type="GO" id="GO:0005737">
    <property type="term" value="C:cytoplasm"/>
    <property type="evidence" value="ECO:0007669"/>
    <property type="project" value="TreeGrafter"/>
</dbReference>
<dbReference type="InterPro" id="IPR017438">
    <property type="entry name" value="ATP-NAD_kinase_N"/>
</dbReference>
<dbReference type="OMA" id="HEATDIC"/>